<dbReference type="Pfam" id="PF00563">
    <property type="entry name" value="EAL"/>
    <property type="match status" value="1"/>
</dbReference>
<dbReference type="Gene3D" id="3.30.70.270">
    <property type="match status" value="1"/>
</dbReference>
<dbReference type="NCBIfam" id="TIGR00254">
    <property type="entry name" value="GGDEF"/>
    <property type="match status" value="1"/>
</dbReference>
<dbReference type="SUPFAM" id="SSF141868">
    <property type="entry name" value="EAL domain-like"/>
    <property type="match status" value="1"/>
</dbReference>
<feature type="domain" description="EAL" evidence="1">
    <location>
        <begin position="378"/>
        <end position="631"/>
    </location>
</feature>
<dbReference type="EMBL" id="JAPNTZ010000016">
    <property type="protein sequence ID" value="MCY1143666.1"/>
    <property type="molecule type" value="Genomic_DNA"/>
</dbReference>
<gene>
    <name evidence="3" type="ORF">OWR29_37170</name>
</gene>
<dbReference type="PROSITE" id="PS50887">
    <property type="entry name" value="GGDEF"/>
    <property type="match status" value="1"/>
</dbReference>
<dbReference type="CDD" id="cd01949">
    <property type="entry name" value="GGDEF"/>
    <property type="match status" value="1"/>
</dbReference>
<evidence type="ECO:0000259" key="2">
    <source>
        <dbReference type="PROSITE" id="PS50887"/>
    </source>
</evidence>
<dbReference type="InterPro" id="IPR029787">
    <property type="entry name" value="Nucleotide_cyclase"/>
</dbReference>
<name>A0ABT4BAZ8_9ACTN</name>
<keyword evidence="4" id="KW-1185">Reference proteome</keyword>
<dbReference type="InterPro" id="IPR043128">
    <property type="entry name" value="Rev_trsase/Diguanyl_cyclase"/>
</dbReference>
<reference evidence="3" key="1">
    <citation type="submission" date="2022-11" db="EMBL/GenBank/DDBJ databases">
        <authorList>
            <person name="Somphong A."/>
            <person name="Phongsopitanun W."/>
        </authorList>
    </citation>
    <scope>NUCLEOTIDE SEQUENCE</scope>
    <source>
        <strain evidence="3">Pm04-4</strain>
    </source>
</reference>
<dbReference type="PANTHER" id="PTHR44757">
    <property type="entry name" value="DIGUANYLATE CYCLASE DGCP"/>
    <property type="match status" value="1"/>
</dbReference>
<dbReference type="RefSeq" id="WP_267568197.1">
    <property type="nucleotide sequence ID" value="NZ_JAPNTZ010000016.1"/>
</dbReference>
<dbReference type="InterPro" id="IPR000160">
    <property type="entry name" value="GGDEF_dom"/>
</dbReference>
<evidence type="ECO:0000313" key="4">
    <source>
        <dbReference type="Proteomes" id="UP001151002"/>
    </source>
</evidence>
<sequence>MFATYLGASLLPIGALATVLLDGVQEDAAKQGRDQGVAQAAVIAEMAVAPALDAADLSRGLTESERESLAKATDLALFHGSVLRMRLRTFAGQVVYSDDGSTSGGVPVSDPAFQSATVGVAGATMIVDATEAGGKVIRVLQPVFARASGEAIGVLELYLPYDKIDQRLHEQMAVTYWRLGGGLGVLYLALGLISWSTTRSLRRYAARQEYEALHDGLTGLPNREAFRQRATAALRDENGGAVVVVDLNRFKEVNDTLGHHAGDELLKVITARLRSGVRQQDTVARLGGDEFALIVPGVGADEVQVMLESLRTALTSEVVLDGVPLTIEASFGIALYPAHGAEVEELLRHADAAMYQGKRGTADIVVWAGERTSHPTQWLVVQAELRHALDRDELVLFYQPKVSLADGTICGVEALVRWQHPERGLLPPSEFLPAAEQSGLIEPLTAWVLRRALADQAAWVAAGRDWTVSVNVSARNLEAADFAGMVEALLAEFGTAPDHLVIEVTETAMVDDRATSMAAIHRLAGRGIGFSMDDFGTGYTSLERLRGMPLAELKIDRTFVATVLEEKENQAIVHAVIALSRGLGCRVTAEGVETAEVADWLAAAGCDEAQGYHYSRPMPWAQISAPVPEEAIR</sequence>
<dbReference type="PANTHER" id="PTHR44757:SF2">
    <property type="entry name" value="BIOFILM ARCHITECTURE MAINTENANCE PROTEIN MBAA"/>
    <property type="match status" value="1"/>
</dbReference>
<dbReference type="SUPFAM" id="SSF55073">
    <property type="entry name" value="Nucleotide cyclase"/>
    <property type="match status" value="1"/>
</dbReference>
<dbReference type="SMART" id="SM00052">
    <property type="entry name" value="EAL"/>
    <property type="match status" value="1"/>
</dbReference>
<organism evidence="3 4">
    <name type="scientific">Paractinoplanes pyxinae</name>
    <dbReference type="NCBI Taxonomy" id="2997416"/>
    <lineage>
        <taxon>Bacteria</taxon>
        <taxon>Bacillati</taxon>
        <taxon>Actinomycetota</taxon>
        <taxon>Actinomycetes</taxon>
        <taxon>Micromonosporales</taxon>
        <taxon>Micromonosporaceae</taxon>
        <taxon>Paractinoplanes</taxon>
    </lineage>
</organism>
<evidence type="ECO:0000313" key="3">
    <source>
        <dbReference type="EMBL" id="MCY1143666.1"/>
    </source>
</evidence>
<dbReference type="PROSITE" id="PS50883">
    <property type="entry name" value="EAL"/>
    <property type="match status" value="1"/>
</dbReference>
<proteinExistence type="predicted"/>
<dbReference type="Proteomes" id="UP001151002">
    <property type="component" value="Unassembled WGS sequence"/>
</dbReference>
<evidence type="ECO:0000259" key="1">
    <source>
        <dbReference type="PROSITE" id="PS50883"/>
    </source>
</evidence>
<dbReference type="InterPro" id="IPR035919">
    <property type="entry name" value="EAL_sf"/>
</dbReference>
<dbReference type="SMART" id="SM00267">
    <property type="entry name" value="GGDEF"/>
    <property type="match status" value="1"/>
</dbReference>
<dbReference type="Gene3D" id="3.20.20.450">
    <property type="entry name" value="EAL domain"/>
    <property type="match status" value="1"/>
</dbReference>
<dbReference type="CDD" id="cd01948">
    <property type="entry name" value="EAL"/>
    <property type="match status" value="1"/>
</dbReference>
<protein>
    <submittedName>
        <fullName evidence="3">Bifunctional diguanylate cyclase/phosphodiesterase</fullName>
    </submittedName>
</protein>
<dbReference type="InterPro" id="IPR052155">
    <property type="entry name" value="Biofilm_reg_signaling"/>
</dbReference>
<dbReference type="Pfam" id="PF00990">
    <property type="entry name" value="GGDEF"/>
    <property type="match status" value="1"/>
</dbReference>
<accession>A0ABT4BAZ8</accession>
<feature type="domain" description="GGDEF" evidence="2">
    <location>
        <begin position="238"/>
        <end position="369"/>
    </location>
</feature>
<dbReference type="InterPro" id="IPR001633">
    <property type="entry name" value="EAL_dom"/>
</dbReference>
<comment type="caution">
    <text evidence="3">The sequence shown here is derived from an EMBL/GenBank/DDBJ whole genome shotgun (WGS) entry which is preliminary data.</text>
</comment>